<dbReference type="AlphaFoldDB" id="A0AAE9GDQ5"/>
<protein>
    <submittedName>
        <fullName evidence="1">Uncharacterized protein</fullName>
    </submittedName>
</protein>
<evidence type="ECO:0000313" key="1">
    <source>
        <dbReference type="EMBL" id="UOG55331.1"/>
    </source>
</evidence>
<sequence>MNELKQNDGRPEFYVQPPWIEYPESDPSWGGWRQGESENWFCNVWLPFWEGLKPEERILYLKNWTPPKDWNLYLTEHYSFFVIWEILSLHRFSYF</sequence>
<evidence type="ECO:0000313" key="2">
    <source>
        <dbReference type="Proteomes" id="UP000829829"/>
    </source>
</evidence>
<name>A0AAE9GDQ5_9LEPT</name>
<proteinExistence type="predicted"/>
<organism evidence="1 2">
    <name type="scientific">Leptospira noguchii</name>
    <dbReference type="NCBI Taxonomy" id="28182"/>
    <lineage>
        <taxon>Bacteria</taxon>
        <taxon>Pseudomonadati</taxon>
        <taxon>Spirochaetota</taxon>
        <taxon>Spirochaetia</taxon>
        <taxon>Leptospirales</taxon>
        <taxon>Leptospiraceae</taxon>
        <taxon>Leptospira</taxon>
    </lineage>
</organism>
<dbReference type="Proteomes" id="UP000829829">
    <property type="component" value="Chromosome 1"/>
</dbReference>
<dbReference type="EMBL" id="CP091957">
    <property type="protein sequence ID" value="UOG55331.1"/>
    <property type="molecule type" value="Genomic_DNA"/>
</dbReference>
<dbReference type="RefSeq" id="WP_243815126.1">
    <property type="nucleotide sequence ID" value="NZ_CP091957.1"/>
</dbReference>
<reference evidence="1" key="1">
    <citation type="submission" date="2022-02" db="EMBL/GenBank/DDBJ databases">
        <title>The genetically variable rfb locus in Leptospira is a mobile cassette and a molecular signature of serovar identity.</title>
        <authorList>
            <person name="Nieves C."/>
            <person name="Vincent A.T."/>
            <person name="Zarantonelli L."/>
            <person name="Picardeau M."/>
            <person name="Veyrier F.J."/>
            <person name="Buschiazzo A."/>
        </authorList>
    </citation>
    <scope>NUCLEOTIDE SEQUENCE</scope>
    <source>
        <strain evidence="1">IP1512017</strain>
    </source>
</reference>
<gene>
    <name evidence="1" type="ORF">MAL03_10390</name>
</gene>
<accession>A0AAE9GDQ5</accession>